<keyword evidence="2" id="KW-1185">Reference proteome</keyword>
<dbReference type="AlphaFoldDB" id="A0AAN9Y3T5"/>
<evidence type="ECO:0000313" key="1">
    <source>
        <dbReference type="EMBL" id="KAK7590836.1"/>
    </source>
</evidence>
<gene>
    <name evidence="1" type="ORF">V9T40_002449</name>
</gene>
<sequence length="143" mass="16791">MGFQDFVRQSRQSLAENVAGVISITVSADFKVLCERHSSNPELMEVCDELMNSVSQLVAENRILKKSFSREGELFQKLIEERNKYLKDDYQRLLEYRKLCKEIGAINAEIRCDELSIEYLEKEIETMNVELIAAKKFYYYNEQ</sequence>
<comment type="caution">
    <text evidence="1">The sequence shown here is derived from an EMBL/GenBank/DDBJ whole genome shotgun (WGS) entry which is preliminary data.</text>
</comment>
<evidence type="ECO:0000313" key="2">
    <source>
        <dbReference type="Proteomes" id="UP001367676"/>
    </source>
</evidence>
<protein>
    <submittedName>
        <fullName evidence="1">Uncharacterized protein</fullName>
    </submittedName>
</protein>
<dbReference type="Proteomes" id="UP001367676">
    <property type="component" value="Unassembled WGS sequence"/>
</dbReference>
<organism evidence="1 2">
    <name type="scientific">Parthenolecanium corni</name>
    <dbReference type="NCBI Taxonomy" id="536013"/>
    <lineage>
        <taxon>Eukaryota</taxon>
        <taxon>Metazoa</taxon>
        <taxon>Ecdysozoa</taxon>
        <taxon>Arthropoda</taxon>
        <taxon>Hexapoda</taxon>
        <taxon>Insecta</taxon>
        <taxon>Pterygota</taxon>
        <taxon>Neoptera</taxon>
        <taxon>Paraneoptera</taxon>
        <taxon>Hemiptera</taxon>
        <taxon>Sternorrhyncha</taxon>
        <taxon>Coccoidea</taxon>
        <taxon>Coccidae</taxon>
        <taxon>Parthenolecanium</taxon>
    </lineage>
</organism>
<dbReference type="EMBL" id="JBBCAQ010000022">
    <property type="protein sequence ID" value="KAK7590836.1"/>
    <property type="molecule type" value="Genomic_DNA"/>
</dbReference>
<reference evidence="1 2" key="1">
    <citation type="submission" date="2024-03" db="EMBL/GenBank/DDBJ databases">
        <title>Adaptation during the transition from Ophiocordyceps entomopathogen to insect associate is accompanied by gene loss and intensified selection.</title>
        <authorList>
            <person name="Ward C.M."/>
            <person name="Onetto C.A."/>
            <person name="Borneman A.R."/>
        </authorList>
    </citation>
    <scope>NUCLEOTIDE SEQUENCE [LARGE SCALE GENOMIC DNA]</scope>
    <source>
        <strain evidence="1">AWRI1</strain>
        <tissue evidence="1">Single Adult Female</tissue>
    </source>
</reference>
<proteinExistence type="predicted"/>
<accession>A0AAN9Y3T5</accession>
<name>A0AAN9Y3T5_9HEMI</name>